<keyword evidence="7" id="KW-1185">Reference proteome</keyword>
<dbReference type="PANTHER" id="PTHR11085:SF15">
    <property type="entry name" value="NAD-DEPENDENT HISTONE DEACETYLASE HST4"/>
    <property type="match status" value="1"/>
</dbReference>
<dbReference type="GO" id="GO:0005634">
    <property type="term" value="C:nucleus"/>
    <property type="evidence" value="ECO:0007669"/>
    <property type="project" value="TreeGrafter"/>
</dbReference>
<dbReference type="Pfam" id="PF02146">
    <property type="entry name" value="SIR2"/>
    <property type="match status" value="1"/>
</dbReference>
<feature type="binding site" evidence="4">
    <location>
        <position position="183"/>
    </location>
    <ligand>
        <name>Zn(2+)</name>
        <dbReference type="ChEBI" id="CHEBI:29105"/>
    </ligand>
</feature>
<dbReference type="Gene3D" id="3.30.1600.10">
    <property type="entry name" value="SIR2/SIRT2 'Small Domain"/>
    <property type="match status" value="1"/>
</dbReference>
<evidence type="ECO:0000313" key="6">
    <source>
        <dbReference type="EMBL" id="OLL25822.1"/>
    </source>
</evidence>
<feature type="binding site" evidence="4">
    <location>
        <position position="205"/>
    </location>
    <ligand>
        <name>Zn(2+)</name>
        <dbReference type="ChEBI" id="CHEBI:29105"/>
    </ligand>
</feature>
<dbReference type="GO" id="GO:0031508">
    <property type="term" value="P:pericentric heterochromatin formation"/>
    <property type="evidence" value="ECO:0007669"/>
    <property type="project" value="TreeGrafter"/>
</dbReference>
<comment type="similarity">
    <text evidence="1">Belongs to the sirtuin family. Class I subfamily.</text>
</comment>
<dbReference type="AlphaFoldDB" id="A0A1U7LTF0"/>
<sequence length="432" mass="47460">MPPKRKRNEISSSQPSISFGPPYQFLDLSKQNIPPEAVSIFKRVVTKAKRIVVITGAGVSVASGIPDFRSSTGLFASLRQELKISSGKDMFDASVYSSPESASQFHRMVSSLHSLCKSAQPTPFHTYLSELGESGRLLRLYTQNIDCLEDRLPGLSTNVPLTKAWPKTVRLHGGLDSVICHKCSSIHEFSEGMFEGEEIPDCERCSETEEARSAAGKRRVGIGKVRPRVVLYNEWNPDAEAIGKITESDLRARPDALLVVGTTLKIPGVQRMVKEFAASVHCSKGRVIWINPENPPKVKGDSDLWDIVVKGDCQAAIEILKATPLPREKFANITGGKTNGPAMSICCDVGLKEPKVNSFSMTKTKESKFTTRAPKAPSKTKKKIRTIINPIKDCFQVSKPKTPPAKKSKLSYSAAQENRGYYIDLSSDASYV</sequence>
<evidence type="ECO:0000256" key="4">
    <source>
        <dbReference type="PROSITE-ProRule" id="PRU00236"/>
    </source>
</evidence>
<dbReference type="SUPFAM" id="SSF52467">
    <property type="entry name" value="DHS-like NAD/FAD-binding domain"/>
    <property type="match status" value="1"/>
</dbReference>
<evidence type="ECO:0000256" key="1">
    <source>
        <dbReference type="ARBA" id="ARBA00006924"/>
    </source>
</evidence>
<dbReference type="InterPro" id="IPR026591">
    <property type="entry name" value="Sirtuin_cat_small_dom_sf"/>
</dbReference>
<dbReference type="EMBL" id="LXFE01000309">
    <property type="protein sequence ID" value="OLL25822.1"/>
    <property type="molecule type" value="Genomic_DNA"/>
</dbReference>
<dbReference type="PROSITE" id="PS50305">
    <property type="entry name" value="SIRTUIN"/>
    <property type="match status" value="1"/>
</dbReference>
<dbReference type="InterPro" id="IPR003000">
    <property type="entry name" value="Sirtuin"/>
</dbReference>
<dbReference type="InterPro" id="IPR029035">
    <property type="entry name" value="DHS-like_NAD/FAD-binding_dom"/>
</dbReference>
<dbReference type="GO" id="GO:0046872">
    <property type="term" value="F:metal ion binding"/>
    <property type="evidence" value="ECO:0007669"/>
    <property type="project" value="UniProtKB-KW"/>
</dbReference>
<feature type="active site" description="Proton acceptor" evidence="4">
    <location>
        <position position="172"/>
    </location>
</feature>
<dbReference type="InterPro" id="IPR050134">
    <property type="entry name" value="NAD-dep_sirtuin_deacylases"/>
</dbReference>
<comment type="caution">
    <text evidence="6">The sequence shown here is derived from an EMBL/GenBank/DDBJ whole genome shotgun (WGS) entry which is preliminary data.</text>
</comment>
<dbReference type="Proteomes" id="UP000186594">
    <property type="component" value="Unassembled WGS sequence"/>
</dbReference>
<dbReference type="STRING" id="1198029.A0A1U7LTF0"/>
<evidence type="ECO:0000256" key="3">
    <source>
        <dbReference type="ARBA" id="ARBA00023027"/>
    </source>
</evidence>
<evidence type="ECO:0000313" key="7">
    <source>
        <dbReference type="Proteomes" id="UP000186594"/>
    </source>
</evidence>
<evidence type="ECO:0000259" key="5">
    <source>
        <dbReference type="PROSITE" id="PS50305"/>
    </source>
</evidence>
<reference evidence="6 7" key="1">
    <citation type="submission" date="2016-04" db="EMBL/GenBank/DDBJ databases">
        <title>Evolutionary innovation and constraint leading to complex multicellularity in the Ascomycota.</title>
        <authorList>
            <person name="Cisse O."/>
            <person name="Nguyen A."/>
            <person name="Hewitt D.A."/>
            <person name="Jedd G."/>
            <person name="Stajich J.E."/>
        </authorList>
    </citation>
    <scope>NUCLEOTIDE SEQUENCE [LARGE SCALE GENOMIC DNA]</scope>
    <source>
        <strain evidence="6 7">DAH-3</strain>
    </source>
</reference>
<dbReference type="GO" id="GO:0006282">
    <property type="term" value="P:regulation of DNA repair"/>
    <property type="evidence" value="ECO:0007669"/>
    <property type="project" value="TreeGrafter"/>
</dbReference>
<dbReference type="OrthoDB" id="2919105at2759"/>
<name>A0A1U7LTF0_NEOID</name>
<dbReference type="GO" id="GO:0031934">
    <property type="term" value="C:mating-type region heterochromatin"/>
    <property type="evidence" value="ECO:0007669"/>
    <property type="project" value="TreeGrafter"/>
</dbReference>
<organism evidence="6 7">
    <name type="scientific">Neolecta irregularis (strain DAH-3)</name>
    <dbReference type="NCBI Taxonomy" id="1198029"/>
    <lineage>
        <taxon>Eukaryota</taxon>
        <taxon>Fungi</taxon>
        <taxon>Dikarya</taxon>
        <taxon>Ascomycota</taxon>
        <taxon>Taphrinomycotina</taxon>
        <taxon>Neolectales</taxon>
        <taxon>Neolectaceae</taxon>
        <taxon>Neolecta</taxon>
    </lineage>
</organism>
<dbReference type="GO" id="GO:0070403">
    <property type="term" value="F:NAD+ binding"/>
    <property type="evidence" value="ECO:0007669"/>
    <property type="project" value="InterPro"/>
</dbReference>
<dbReference type="GO" id="GO:0017136">
    <property type="term" value="F:histone deacetylase activity, NAD-dependent"/>
    <property type="evidence" value="ECO:0007669"/>
    <property type="project" value="TreeGrafter"/>
</dbReference>
<dbReference type="InterPro" id="IPR026590">
    <property type="entry name" value="Ssirtuin_cat_dom"/>
</dbReference>
<dbReference type="Gene3D" id="3.40.50.1220">
    <property type="entry name" value="TPP-binding domain"/>
    <property type="match status" value="1"/>
</dbReference>
<keyword evidence="3" id="KW-0520">NAD</keyword>
<dbReference type="GO" id="GO:1990414">
    <property type="term" value="P:replication-born double-strand break repair via sister chromatid exchange"/>
    <property type="evidence" value="ECO:0007669"/>
    <property type="project" value="TreeGrafter"/>
</dbReference>
<feature type="binding site" evidence="4">
    <location>
        <position position="180"/>
    </location>
    <ligand>
        <name>Zn(2+)</name>
        <dbReference type="ChEBI" id="CHEBI:29105"/>
    </ligand>
</feature>
<dbReference type="GO" id="GO:0000122">
    <property type="term" value="P:negative regulation of transcription by RNA polymerase II"/>
    <property type="evidence" value="ECO:0007669"/>
    <property type="project" value="TreeGrafter"/>
</dbReference>
<feature type="binding site" evidence="4">
    <location>
        <position position="202"/>
    </location>
    <ligand>
        <name>Zn(2+)</name>
        <dbReference type="ChEBI" id="CHEBI:29105"/>
    </ligand>
</feature>
<evidence type="ECO:0000256" key="2">
    <source>
        <dbReference type="ARBA" id="ARBA00022679"/>
    </source>
</evidence>
<keyword evidence="4" id="KW-0862">Zinc</keyword>
<accession>A0A1U7LTF0</accession>
<gene>
    <name evidence="6" type="ORF">NEOLI_000544</name>
</gene>
<protein>
    <submittedName>
        <fullName evidence="6">NAD-dependent protein deacetylase hst4</fullName>
    </submittedName>
</protein>
<keyword evidence="4" id="KW-0479">Metal-binding</keyword>
<dbReference type="PANTHER" id="PTHR11085">
    <property type="entry name" value="NAD-DEPENDENT PROTEIN DEACYLASE SIRTUIN-5, MITOCHONDRIAL-RELATED"/>
    <property type="match status" value="1"/>
</dbReference>
<feature type="domain" description="Deacetylase sirtuin-type" evidence="5">
    <location>
        <begin position="31"/>
        <end position="323"/>
    </location>
</feature>
<proteinExistence type="inferred from homology"/>
<keyword evidence="2" id="KW-0808">Transferase</keyword>